<dbReference type="Gene3D" id="3.40.50.80">
    <property type="entry name" value="Nucleotide-binding domain of ferredoxin-NADP reductase (FNR) module"/>
    <property type="match status" value="1"/>
</dbReference>
<dbReference type="Gene3D" id="2.40.40.20">
    <property type="match status" value="1"/>
</dbReference>
<dbReference type="PROSITE" id="PS51669">
    <property type="entry name" value="4FE4S_MOW_BIS_MGD"/>
    <property type="match status" value="1"/>
</dbReference>
<dbReference type="InterPro" id="IPR009010">
    <property type="entry name" value="Asp_de-COase-like_dom_sf"/>
</dbReference>
<evidence type="ECO:0000259" key="7">
    <source>
        <dbReference type="PROSITE" id="PS51669"/>
    </source>
</evidence>
<evidence type="ECO:0000256" key="4">
    <source>
        <dbReference type="ARBA" id="ARBA00023014"/>
    </source>
</evidence>
<dbReference type="EMBL" id="CP015232">
    <property type="protein sequence ID" value="ANP43337.1"/>
    <property type="molecule type" value="Genomic_DNA"/>
</dbReference>
<dbReference type="SMART" id="SM00926">
    <property type="entry name" value="Molybdop_Fe4S4"/>
    <property type="match status" value="1"/>
</dbReference>
<dbReference type="InterPro" id="IPR008333">
    <property type="entry name" value="Cbr1-like_FAD-bd_dom"/>
</dbReference>
<feature type="domain" description="4Fe-4S Mo/W bis-MGD-type" evidence="7">
    <location>
        <begin position="6"/>
        <end position="61"/>
    </location>
</feature>
<dbReference type="PANTHER" id="PTHR43742">
    <property type="entry name" value="TRIMETHYLAMINE-N-OXIDE REDUCTASE"/>
    <property type="match status" value="1"/>
</dbReference>
<feature type="domain" description="2Fe-2S ferredoxin-type" evidence="5">
    <location>
        <begin position="1063"/>
        <end position="1144"/>
    </location>
</feature>
<dbReference type="SUPFAM" id="SSF53706">
    <property type="entry name" value="Formate dehydrogenase/DMSO reductase, domains 1-3"/>
    <property type="match status" value="1"/>
</dbReference>
<dbReference type="InterPro" id="IPR050612">
    <property type="entry name" value="Prok_Mopterin_Oxidored"/>
</dbReference>
<dbReference type="KEGG" id="rmb:K529_021515"/>
<dbReference type="PROSITE" id="PS51384">
    <property type="entry name" value="FAD_FR"/>
    <property type="match status" value="1"/>
</dbReference>
<dbReference type="Pfam" id="PF00970">
    <property type="entry name" value="FAD_binding_6"/>
    <property type="match status" value="1"/>
</dbReference>
<dbReference type="Proteomes" id="UP000013243">
    <property type="component" value="Plasmid unnamed2"/>
</dbReference>
<dbReference type="CDD" id="cd02781">
    <property type="entry name" value="MopB_CT_Acetylene-hydratase"/>
    <property type="match status" value="1"/>
</dbReference>
<dbReference type="SUPFAM" id="SSF63380">
    <property type="entry name" value="Riboflavin synthase domain-like"/>
    <property type="match status" value="1"/>
</dbReference>
<keyword evidence="3" id="KW-0408">Iron</keyword>
<evidence type="ECO:0000256" key="1">
    <source>
        <dbReference type="ARBA" id="ARBA00010312"/>
    </source>
</evidence>
<dbReference type="Gene3D" id="3.40.228.10">
    <property type="entry name" value="Dimethylsulfoxide Reductase, domain 2"/>
    <property type="match status" value="2"/>
</dbReference>
<dbReference type="GO" id="GO:0051536">
    <property type="term" value="F:iron-sulfur cluster binding"/>
    <property type="evidence" value="ECO:0007669"/>
    <property type="project" value="UniProtKB-KW"/>
</dbReference>
<dbReference type="GO" id="GO:0046872">
    <property type="term" value="F:metal ion binding"/>
    <property type="evidence" value="ECO:0007669"/>
    <property type="project" value="UniProtKB-KW"/>
</dbReference>
<dbReference type="GeneID" id="28252472"/>
<proteinExistence type="inferred from homology"/>
<dbReference type="PROSITE" id="PS51085">
    <property type="entry name" value="2FE2S_FER_2"/>
    <property type="match status" value="1"/>
</dbReference>
<keyword evidence="8" id="KW-0614">Plasmid</keyword>
<evidence type="ECO:0000259" key="6">
    <source>
        <dbReference type="PROSITE" id="PS51384"/>
    </source>
</evidence>
<dbReference type="PRINTS" id="PR00406">
    <property type="entry name" value="CYTB5RDTASE"/>
</dbReference>
<evidence type="ECO:0000313" key="9">
    <source>
        <dbReference type="Proteomes" id="UP000013243"/>
    </source>
</evidence>
<dbReference type="InterPro" id="IPR001041">
    <property type="entry name" value="2Fe-2S_ferredoxin-type"/>
</dbReference>
<dbReference type="GO" id="GO:0018818">
    <property type="term" value="F:acetylene hydratase activity"/>
    <property type="evidence" value="ECO:0007669"/>
    <property type="project" value="InterPro"/>
</dbReference>
<organism evidence="8 9">
    <name type="scientific">Tritonibacter mobilis F1926</name>
    <dbReference type="NCBI Taxonomy" id="1265309"/>
    <lineage>
        <taxon>Bacteria</taxon>
        <taxon>Pseudomonadati</taxon>
        <taxon>Pseudomonadota</taxon>
        <taxon>Alphaproteobacteria</taxon>
        <taxon>Rhodobacterales</taxon>
        <taxon>Paracoccaceae</taxon>
        <taxon>Tritonibacter</taxon>
    </lineage>
</organism>
<dbReference type="InterPro" id="IPR012675">
    <property type="entry name" value="Beta-grasp_dom_sf"/>
</dbReference>
<geneLocation type="plasmid" evidence="8 9">
    <name>unnamed2</name>
</geneLocation>
<dbReference type="SUPFAM" id="SSF50692">
    <property type="entry name" value="ADC-like"/>
    <property type="match status" value="1"/>
</dbReference>
<dbReference type="InterPro" id="IPR039261">
    <property type="entry name" value="FNR_nucleotide-bd"/>
</dbReference>
<keyword evidence="4" id="KW-0411">Iron-sulfur</keyword>
<dbReference type="Gene3D" id="2.20.25.90">
    <property type="entry name" value="ADC-like domains"/>
    <property type="match status" value="1"/>
</dbReference>
<evidence type="ECO:0000256" key="3">
    <source>
        <dbReference type="ARBA" id="ARBA00023004"/>
    </source>
</evidence>
<evidence type="ECO:0000313" key="8">
    <source>
        <dbReference type="EMBL" id="ANP43337.1"/>
    </source>
</evidence>
<dbReference type="InterPro" id="IPR006963">
    <property type="entry name" value="Mopterin_OxRdtase_4Fe-4S_dom"/>
</dbReference>
<dbReference type="InterPro" id="IPR017927">
    <property type="entry name" value="FAD-bd_FR_type"/>
</dbReference>
<dbReference type="AlphaFoldDB" id="A0A1B1A9Z5"/>
<dbReference type="Pfam" id="PF00175">
    <property type="entry name" value="NAD_binding_1"/>
    <property type="match status" value="1"/>
</dbReference>
<evidence type="ECO:0000256" key="2">
    <source>
        <dbReference type="ARBA" id="ARBA00022723"/>
    </source>
</evidence>
<accession>A0A1B1A9Z5</accession>
<comment type="similarity">
    <text evidence="1">Belongs to the prokaryotic molybdopterin-containing oxidoreductase family.</text>
</comment>
<dbReference type="CDD" id="cd00207">
    <property type="entry name" value="fer2"/>
    <property type="match status" value="1"/>
</dbReference>
<dbReference type="Pfam" id="PF00111">
    <property type="entry name" value="Fer2"/>
    <property type="match status" value="1"/>
</dbReference>
<protein>
    <recommendedName>
        <fullName evidence="10">Molybdopterin oxidoreductase</fullName>
    </recommendedName>
</protein>
<name>A0A1B1A9Z5_9RHOB</name>
<dbReference type="Pfam" id="PF01568">
    <property type="entry name" value="Molydop_binding"/>
    <property type="match status" value="1"/>
</dbReference>
<dbReference type="Pfam" id="PF00384">
    <property type="entry name" value="Molybdopterin"/>
    <property type="match status" value="1"/>
</dbReference>
<dbReference type="GO" id="GO:0043546">
    <property type="term" value="F:molybdopterin cofactor binding"/>
    <property type="evidence" value="ECO:0007669"/>
    <property type="project" value="InterPro"/>
</dbReference>
<reference evidence="8 9" key="1">
    <citation type="journal article" date="2016" name="ISME J.">
        <title>Global occurrence and heterogeneity of the Roseobacter-clade species Ruegeria mobilis.</title>
        <authorList>
            <person name="Sonnenschein E."/>
            <person name="Gram L."/>
        </authorList>
    </citation>
    <scope>NUCLEOTIDE SEQUENCE [LARGE SCALE GENOMIC DNA]</scope>
    <source>
        <strain evidence="8 9">F1926</strain>
        <plasmid evidence="8 9">unnamed2</plasmid>
    </source>
</reference>
<dbReference type="RefSeq" id="WP_046002235.1">
    <property type="nucleotide sequence ID" value="NZ_CP015232.1"/>
</dbReference>
<dbReference type="Gene3D" id="3.10.20.30">
    <property type="match status" value="1"/>
</dbReference>
<evidence type="ECO:0008006" key="10">
    <source>
        <dbReference type="Google" id="ProtNLM"/>
    </source>
</evidence>
<dbReference type="OrthoDB" id="9759518at2"/>
<keyword evidence="2" id="KW-0479">Metal-binding</keyword>
<evidence type="ECO:0000259" key="5">
    <source>
        <dbReference type="PROSITE" id="PS51085"/>
    </source>
</evidence>
<gene>
    <name evidence="8" type="ORF">K529_021515</name>
</gene>
<feature type="domain" description="FAD-binding FR-type" evidence="6">
    <location>
        <begin position="797"/>
        <end position="914"/>
    </location>
</feature>
<dbReference type="InterPro" id="IPR001433">
    <property type="entry name" value="OxRdtase_FAD/NAD-bd"/>
</dbReference>
<dbReference type="SUPFAM" id="SSF52343">
    <property type="entry name" value="Ferredoxin reductase-like, C-terminal NADP-linked domain"/>
    <property type="match status" value="1"/>
</dbReference>
<dbReference type="SUPFAM" id="SSF54292">
    <property type="entry name" value="2Fe-2S ferredoxin-like"/>
    <property type="match status" value="1"/>
</dbReference>
<dbReference type="Gene3D" id="2.40.30.10">
    <property type="entry name" value="Translation factors"/>
    <property type="match status" value="1"/>
</dbReference>
<dbReference type="Pfam" id="PF04879">
    <property type="entry name" value="Molybdop_Fe4S4"/>
    <property type="match status" value="1"/>
</dbReference>
<dbReference type="InterPro" id="IPR036010">
    <property type="entry name" value="2Fe-2S_ferredoxin-like_sf"/>
</dbReference>
<dbReference type="InterPro" id="IPR037949">
    <property type="entry name" value="MopB_CT_Acetylene-hydratase"/>
</dbReference>
<dbReference type="GO" id="GO:0016491">
    <property type="term" value="F:oxidoreductase activity"/>
    <property type="evidence" value="ECO:0007669"/>
    <property type="project" value="InterPro"/>
</dbReference>
<dbReference type="InterPro" id="IPR017938">
    <property type="entry name" value="Riboflavin_synthase-like_b-brl"/>
</dbReference>
<sequence length="1144" mass="125245">MPASTTREIDGFCCLCRSRCGARFEVREDQLIAAKPAPDHPTGKALCLKGKAAPEIWGNPDRLLYPQRRTTPKSDPNPGWERVTWEQALQDIAQRLEAIKTRDGAEAVGFGVTTPSGTPMSDSIEWVERFIRLFGSPNTVYATEICNWHKDHAHKFTYGSGILYPDYENADAILLWGFNPSAVWLDQATQIAAARARGAKILSVDPRRAGYAQGADHWLRVLPGRDGPLAMCLAQILISRQAYDADFLRRWSNASLLVKDETGAFLREEEVTGVVGGGRYVAADAAGGLVFYDPKSRSFDADHQGLQLRTKMEVETVFGPVACRTAFVRYEEACAPWTVARTAAETGIAAEDILRAAETLIAAKRVAYYCWSGVGQHREATQTDRAIALLMALKGGYDRRGGNVAYEKHPMHAVTDFNQFPEGQIEKALGYPARPLGPPSQGWVTARDLYVAILEGEPYRVRALVGFGANMSVSQGDTDMAVAALQALEFHVQIDSVETPTARFADYLLPANTPWEREALRNGFDVSQSAESLVQLRPAVVPSAGESRSDTEIVFDLACRLGLGDAFFDGDIDAARDWQLQPSGLRLADLRANPKGISRPLTYREAKFAEQVDTGLRGFQTPTGLVEIYSERLLNHWYEPVPRFQSEVQGEDHHAYPLRLTTAKNGYFCHSQHRNVVSLRKRMRQPQVWVHPDTAQAQGLEDGDWAELVSPHGTARMQVIFDTDLHPDVAVGSYGWWQANAPLGLGGYDPFSGKGANYNRLISAAQCDPISGSAPHRSTRCALRPLAGSGSVKPAWQGFREAVVTEVEEVARGCTRVGFAIVGMARLPDFLPGQHITLRAQIAGQDAPVVRCYSLVGAAVDPERERYQITVRHVPAPADRADLPGGVMSGFINTALTRGTRVALKAPSGRFTLPIAMERPLVMVAGGIGITPFLSYLETAAALGLSHPLRLIYANRNSAGHAYRHRLEHLQKQLPNLQLVDIYSEPLPVDRIGATHDKGGFVTAGDILRDWAGQVPEVYQCGPPAMMAAVERALAQAGHPKEHLHKEAFVSPVADRPLPEGPFEVQFAKSGKTLRWTRAAGSLLDLAEREGLALASGCRAGQCESCRLRVIDGRTMHRTELAFEEAEHCLACQAVPLSDVVIDA</sequence>
<dbReference type="InterPro" id="IPR006657">
    <property type="entry name" value="MoPterin_dinucl-bd_dom"/>
</dbReference>
<dbReference type="InterPro" id="IPR006656">
    <property type="entry name" value="Mopterin_OxRdtase"/>
</dbReference>
<dbReference type="Gene3D" id="3.40.50.740">
    <property type="match status" value="2"/>
</dbReference>